<dbReference type="RefSeq" id="WP_091775645.1">
    <property type="nucleotide sequence ID" value="NZ_CAESCL010000072.1"/>
</dbReference>
<dbReference type="STRING" id="571933.SAMN05216362_1485"/>
<keyword evidence="5 6" id="KW-0472">Membrane</keyword>
<keyword evidence="4 6" id="KW-1133">Transmembrane helix</keyword>
<feature type="domain" description="VTT" evidence="7">
    <location>
        <begin position="61"/>
        <end position="177"/>
    </location>
</feature>
<evidence type="ECO:0000313" key="9">
    <source>
        <dbReference type="Proteomes" id="UP000199427"/>
    </source>
</evidence>
<evidence type="ECO:0000256" key="3">
    <source>
        <dbReference type="ARBA" id="ARBA00022692"/>
    </source>
</evidence>
<dbReference type="GO" id="GO:0005886">
    <property type="term" value="C:plasma membrane"/>
    <property type="evidence" value="ECO:0007669"/>
    <property type="project" value="UniProtKB-SubCell"/>
</dbReference>
<evidence type="ECO:0000256" key="1">
    <source>
        <dbReference type="ARBA" id="ARBA00004651"/>
    </source>
</evidence>
<evidence type="ECO:0000256" key="6">
    <source>
        <dbReference type="RuleBase" id="RU366058"/>
    </source>
</evidence>
<accession>A0A1H9LIM4</accession>
<evidence type="ECO:0000256" key="5">
    <source>
        <dbReference type="ARBA" id="ARBA00023136"/>
    </source>
</evidence>
<feature type="transmembrane region" description="Helical" evidence="6">
    <location>
        <begin position="6"/>
        <end position="22"/>
    </location>
</feature>
<dbReference type="AlphaFoldDB" id="A0A1H9LIM4"/>
<evidence type="ECO:0000256" key="2">
    <source>
        <dbReference type="ARBA" id="ARBA00022475"/>
    </source>
</evidence>
<comment type="similarity">
    <text evidence="6">Belongs to the TVP38/TMEM64 family.</text>
</comment>
<evidence type="ECO:0000313" key="8">
    <source>
        <dbReference type="EMBL" id="SER11228.1"/>
    </source>
</evidence>
<dbReference type="PANTHER" id="PTHR12677">
    <property type="entry name" value="GOLGI APPARATUS MEMBRANE PROTEIN TVP38-RELATED"/>
    <property type="match status" value="1"/>
</dbReference>
<feature type="transmembrane region" description="Helical" evidence="6">
    <location>
        <begin position="81"/>
        <end position="101"/>
    </location>
</feature>
<evidence type="ECO:0000256" key="4">
    <source>
        <dbReference type="ARBA" id="ARBA00022989"/>
    </source>
</evidence>
<dbReference type="EMBL" id="FOES01000048">
    <property type="protein sequence ID" value="SER11228.1"/>
    <property type="molecule type" value="Genomic_DNA"/>
</dbReference>
<name>A0A1H9LIM4_9BACI</name>
<feature type="transmembrane region" description="Helical" evidence="6">
    <location>
        <begin position="157"/>
        <end position="179"/>
    </location>
</feature>
<feature type="transmembrane region" description="Helical" evidence="6">
    <location>
        <begin position="125"/>
        <end position="145"/>
    </location>
</feature>
<organism evidence="8 9">
    <name type="scientific">Piscibacillus halophilus</name>
    <dbReference type="NCBI Taxonomy" id="571933"/>
    <lineage>
        <taxon>Bacteria</taxon>
        <taxon>Bacillati</taxon>
        <taxon>Bacillota</taxon>
        <taxon>Bacilli</taxon>
        <taxon>Bacillales</taxon>
        <taxon>Bacillaceae</taxon>
        <taxon>Piscibacillus</taxon>
    </lineage>
</organism>
<dbReference type="PANTHER" id="PTHR12677:SF59">
    <property type="entry name" value="GOLGI APPARATUS MEMBRANE PROTEIN TVP38-RELATED"/>
    <property type="match status" value="1"/>
</dbReference>
<keyword evidence="9" id="KW-1185">Reference proteome</keyword>
<feature type="transmembrane region" description="Helical" evidence="6">
    <location>
        <begin position="58"/>
        <end position="74"/>
    </location>
</feature>
<keyword evidence="2 6" id="KW-1003">Cell membrane</keyword>
<keyword evidence="3 6" id="KW-0812">Transmembrane</keyword>
<dbReference type="InterPro" id="IPR015414">
    <property type="entry name" value="TMEM64"/>
</dbReference>
<comment type="subcellular location">
    <subcellularLocation>
        <location evidence="1 6">Cell membrane</location>
        <topology evidence="1 6">Multi-pass membrane protein</topology>
    </subcellularLocation>
</comment>
<gene>
    <name evidence="8" type="ORF">SAMN05216362_1485</name>
</gene>
<dbReference type="Pfam" id="PF09335">
    <property type="entry name" value="VTT_dom"/>
    <property type="match status" value="1"/>
</dbReference>
<proteinExistence type="inferred from homology"/>
<evidence type="ECO:0000259" key="7">
    <source>
        <dbReference type="Pfam" id="PF09335"/>
    </source>
</evidence>
<dbReference type="InterPro" id="IPR032816">
    <property type="entry name" value="VTT_dom"/>
</dbReference>
<reference evidence="8 9" key="1">
    <citation type="submission" date="2016-10" db="EMBL/GenBank/DDBJ databases">
        <authorList>
            <person name="de Groot N.N."/>
        </authorList>
    </citation>
    <scope>NUCLEOTIDE SEQUENCE [LARGE SCALE GENOMIC DNA]</scope>
    <source>
        <strain evidence="8 9">DSM 21633</strain>
    </source>
</reference>
<protein>
    <recommendedName>
        <fullName evidence="6">TVP38/TMEM64 family membrane protein</fullName>
    </recommendedName>
</protein>
<sequence length="222" mass="25356">MHKKHAIKGVLVFIFLIVLYAFHQRLWHISPEDIRTFIYMAGWLAPAFYLLLFMLRPLVLFPASVFSIVGGLAFGALWGSILAFTGATLGAILAFWLARFVGEDAFKKLKNKKVLELKHNFEEKGFFYILLLRFLPIINFDLISYGCGLSKVKFRHFIKATMIGIIPGTLIYNFLGASLVVGSRWTVTIVIIIYCILIIVPIIWRKNIMNKIEQVEQKVTEG</sequence>
<feature type="transmembrane region" description="Helical" evidence="6">
    <location>
        <begin position="185"/>
        <end position="204"/>
    </location>
</feature>
<dbReference type="OrthoDB" id="9812980at2"/>
<dbReference type="Proteomes" id="UP000199427">
    <property type="component" value="Unassembled WGS sequence"/>
</dbReference>